<dbReference type="AlphaFoldDB" id="A0A0P8W7X6"/>
<protein>
    <recommendedName>
        <fullName evidence="3">GIY-YIG domain-containing protein</fullName>
    </recommendedName>
</protein>
<dbReference type="Gene3D" id="3.40.1440.10">
    <property type="entry name" value="GIY-YIG endonuclease"/>
    <property type="match status" value="1"/>
</dbReference>
<dbReference type="CDD" id="cd10451">
    <property type="entry name" value="GIY-YIG_LuxR_like"/>
    <property type="match status" value="1"/>
</dbReference>
<evidence type="ECO:0008006" key="3">
    <source>
        <dbReference type="Google" id="ProtNLM"/>
    </source>
</evidence>
<dbReference type="SUPFAM" id="SSF82771">
    <property type="entry name" value="GIY-YIG endonuclease"/>
    <property type="match status" value="1"/>
</dbReference>
<dbReference type="RefSeq" id="WP_054874904.1">
    <property type="nucleotide sequence ID" value="NZ_LKET01000029.1"/>
</dbReference>
<gene>
    <name evidence="1" type="ORF">OXPF_18600</name>
</gene>
<dbReference type="InterPro" id="IPR035901">
    <property type="entry name" value="GIY-YIG_endonuc_sf"/>
</dbReference>
<dbReference type="EMBL" id="LKET01000029">
    <property type="protein sequence ID" value="KPU44774.1"/>
    <property type="molecule type" value="Genomic_DNA"/>
</dbReference>
<evidence type="ECO:0000313" key="2">
    <source>
        <dbReference type="Proteomes" id="UP000050326"/>
    </source>
</evidence>
<name>A0A0P8W7X6_9CLOT</name>
<proteinExistence type="predicted"/>
<comment type="caution">
    <text evidence="1">The sequence shown here is derived from an EMBL/GenBank/DDBJ whole genome shotgun (WGS) entry which is preliminary data.</text>
</comment>
<dbReference type="OrthoDB" id="9789954at2"/>
<reference evidence="1 2" key="1">
    <citation type="submission" date="2015-09" db="EMBL/GenBank/DDBJ databases">
        <title>Genome sequence of Oxobacter pfennigii DSM 3222.</title>
        <authorList>
            <person name="Poehlein A."/>
            <person name="Bengelsdorf F.R."/>
            <person name="Schiel-Bengelsdorf B."/>
            <person name="Duerre P."/>
            <person name="Daniel R."/>
        </authorList>
    </citation>
    <scope>NUCLEOTIDE SEQUENCE [LARGE SCALE GENOMIC DNA]</scope>
    <source>
        <strain evidence="1 2">DSM 3222</strain>
    </source>
</reference>
<keyword evidence="2" id="KW-1185">Reference proteome</keyword>
<organism evidence="1 2">
    <name type="scientific">Oxobacter pfennigii</name>
    <dbReference type="NCBI Taxonomy" id="36849"/>
    <lineage>
        <taxon>Bacteria</taxon>
        <taxon>Bacillati</taxon>
        <taxon>Bacillota</taxon>
        <taxon>Clostridia</taxon>
        <taxon>Eubacteriales</taxon>
        <taxon>Clostridiaceae</taxon>
        <taxon>Oxobacter</taxon>
    </lineage>
</organism>
<evidence type="ECO:0000313" key="1">
    <source>
        <dbReference type="EMBL" id="KPU44774.1"/>
    </source>
</evidence>
<dbReference type="STRING" id="36849.OXPF_18600"/>
<accession>A0A0P8W7X6</accession>
<sequence>MDKKLSRKEMIAQYKEAKLDMGVYRIKNVKTGKYLLGSTTDIKNIYNKFEFGAQTSTPGVFPRKLAADITEYGFDNFSIEVLELLDVKPEMTKSEIDEELKLLEDIWRDKLGKGNEY</sequence>
<dbReference type="Proteomes" id="UP000050326">
    <property type="component" value="Unassembled WGS sequence"/>
</dbReference>